<feature type="region of interest" description="Disordered" evidence="1">
    <location>
        <begin position="82"/>
        <end position="110"/>
    </location>
</feature>
<dbReference type="EMBL" id="BQNB010010599">
    <property type="protein sequence ID" value="GJS79457.1"/>
    <property type="molecule type" value="Genomic_DNA"/>
</dbReference>
<reference evidence="2" key="2">
    <citation type="submission" date="2022-01" db="EMBL/GenBank/DDBJ databases">
        <authorList>
            <person name="Yamashiro T."/>
            <person name="Shiraishi A."/>
            <person name="Satake H."/>
            <person name="Nakayama K."/>
        </authorList>
    </citation>
    <scope>NUCLEOTIDE SEQUENCE</scope>
</reference>
<evidence type="ECO:0000313" key="3">
    <source>
        <dbReference type="Proteomes" id="UP001151760"/>
    </source>
</evidence>
<dbReference type="Proteomes" id="UP001151760">
    <property type="component" value="Unassembled WGS sequence"/>
</dbReference>
<keyword evidence="3" id="KW-1185">Reference proteome</keyword>
<accession>A0ABQ4YPI4</accession>
<evidence type="ECO:0000256" key="1">
    <source>
        <dbReference type="SAM" id="MobiDB-lite"/>
    </source>
</evidence>
<evidence type="ECO:0000313" key="2">
    <source>
        <dbReference type="EMBL" id="GJS79457.1"/>
    </source>
</evidence>
<comment type="caution">
    <text evidence="2">The sequence shown here is derived from an EMBL/GenBank/DDBJ whole genome shotgun (WGS) entry which is preliminary data.</text>
</comment>
<reference evidence="2" key="1">
    <citation type="journal article" date="2022" name="Int. J. Mol. Sci.">
        <title>Draft Genome of Tanacetum Coccineum: Genomic Comparison of Closely Related Tanacetum-Family Plants.</title>
        <authorList>
            <person name="Yamashiro T."/>
            <person name="Shiraishi A."/>
            <person name="Nakayama K."/>
            <person name="Satake H."/>
        </authorList>
    </citation>
    <scope>NUCLEOTIDE SEQUENCE</scope>
</reference>
<name>A0ABQ4YPI4_9ASTR</name>
<protein>
    <submittedName>
        <fullName evidence="2">Uncharacterized protein</fullName>
    </submittedName>
</protein>
<gene>
    <name evidence="2" type="ORF">Tco_0729338</name>
</gene>
<feature type="non-terminal residue" evidence="2">
    <location>
        <position position="1"/>
    </location>
</feature>
<organism evidence="2 3">
    <name type="scientific">Tanacetum coccineum</name>
    <dbReference type="NCBI Taxonomy" id="301880"/>
    <lineage>
        <taxon>Eukaryota</taxon>
        <taxon>Viridiplantae</taxon>
        <taxon>Streptophyta</taxon>
        <taxon>Embryophyta</taxon>
        <taxon>Tracheophyta</taxon>
        <taxon>Spermatophyta</taxon>
        <taxon>Magnoliopsida</taxon>
        <taxon>eudicotyledons</taxon>
        <taxon>Gunneridae</taxon>
        <taxon>Pentapetalae</taxon>
        <taxon>asterids</taxon>
        <taxon>campanulids</taxon>
        <taxon>Asterales</taxon>
        <taxon>Asteraceae</taxon>
        <taxon>Asteroideae</taxon>
        <taxon>Anthemideae</taxon>
        <taxon>Anthemidinae</taxon>
        <taxon>Tanacetum</taxon>
    </lineage>
</organism>
<proteinExistence type="predicted"/>
<sequence length="274" mass="30041">TVPSASHDVWLPCFLNPDGSSLVASSVRTAYFWSSDAASSLSESVPYSSDSSLLVSILEDMYLLRNEDGDSAIALVSLSERPGDSMGCEKNSEAKETTDSEPAQQAPPHAKNFKGFSRWWMAYNGGGIWWYKGLVVVGFGVDGVTDVDELVGGGGRWCRGGVGREWMRCGDAMRCVEKKDEYPSSTYHLLINVIEIEPSCLLVIVQDTFLDLWWASRYPAIRNINQAFGTDALLHINNRSMTTKTLGEEYSDITQVSGSCGLPSTPARRALFIV</sequence>